<dbReference type="InterPro" id="IPR044089">
    <property type="entry name" value="Alr1-like"/>
</dbReference>
<name>A0AAF0ED98_9BASI</name>
<sequence length="909" mass="102416">MSDLSQPSKVTSEPLAPVDPKYPKPRLTFAHTSVRLHPDDLPPDYEPTEIYRGLDQYVSARRTARRTKRRELRRLHKRDDDDGDSALDTEKDAGNDSDSSSSSSEDNGPMVISRLRALFGDSSDSSSSSSSSSEDSSDEDDASVVSTATSRRSVDTADHTSIRSGRSRRDNTVTPSLSSAFPPWTPKLSALTGTRRRKKRRRRRHQKGDTHMVKSSRMARRNARRLRQLAGGITEYTLFLPTNDSQPDVYTSQSWKTIRKRLDDHFQYLIQSEGQAGDLGLPASSHMATPSQFISPQLSTLDGDGHGDLALALPPPALDVNQTELIPEKMSTWDEQESQTGRHMSDIPLTPFFRSSLSGDLSRSPMPFSQLAIYPNAHHTSAGPIPTIVEEDGDMANLVLPEAALDIQPAPSTHPTPKPMPEPEPLPSTPSLISRRVLRNNPWWLDIRCPTYKVMQQLSLQFPLHPLTVEDILKQEQREKVEHFERLGYYFVVVRALDEHYFRFTRQEEASPVNTGHPSPSSLEHQAPKTDKPEKHAPDLLLQTEGRMQIEMIKSEDAKEGLEGLGAGSLSMYMVVFDHGVITFHFEDMSTHLTRARDRLTNTATPIPHNADWIVHSLYDSIVDSFSPYVSFLQNEVDYVDSLPHGSVLKPFAPQEHAPKPVRQLFKRSSTKQSAKARKAAENMAFESLTHLPKANADYIQYLRRRAERLQSFSTYDAIQQSLFVLHLTRVREVVMGLNRLLLPKSDVIRGLRKRIMELHRDASEETFIVMYFDDITDHIASMLIQLQDREAGLNSTHSSFLTRASISEQKFNLQKVKFLVNVTVFITVVFCIQLLCSAFGMNVLVPSDNSSANDDPDSIDENRVHPYLYGFGGVIAGIVVIPIIVYLYSISLKRRSRFQSKQNAAARW</sequence>
<evidence type="ECO:0000256" key="2">
    <source>
        <dbReference type="SAM" id="Phobius"/>
    </source>
</evidence>
<evidence type="ECO:0000256" key="1">
    <source>
        <dbReference type="SAM" id="MobiDB-lite"/>
    </source>
</evidence>
<feature type="compositionally biased region" description="Basic and acidic residues" evidence="1">
    <location>
        <begin position="526"/>
        <end position="535"/>
    </location>
</feature>
<feature type="region of interest" description="Disordered" evidence="1">
    <location>
        <begin position="508"/>
        <end position="535"/>
    </location>
</feature>
<dbReference type="GO" id="GO:0015095">
    <property type="term" value="F:magnesium ion transmembrane transporter activity"/>
    <property type="evidence" value="ECO:0007669"/>
    <property type="project" value="InterPro"/>
</dbReference>
<dbReference type="GO" id="GO:0016020">
    <property type="term" value="C:membrane"/>
    <property type="evidence" value="ECO:0007669"/>
    <property type="project" value="InterPro"/>
</dbReference>
<feature type="compositionally biased region" description="Pro residues" evidence="1">
    <location>
        <begin position="412"/>
        <end position="428"/>
    </location>
</feature>
<evidence type="ECO:0000313" key="3">
    <source>
        <dbReference type="EMBL" id="WFD23089.1"/>
    </source>
</evidence>
<feature type="transmembrane region" description="Helical" evidence="2">
    <location>
        <begin position="868"/>
        <end position="889"/>
    </location>
</feature>
<dbReference type="InterPro" id="IPR045861">
    <property type="entry name" value="CorA_cytoplasmic_dom"/>
</dbReference>
<dbReference type="PANTHER" id="PTHR21535">
    <property type="entry name" value="MAGNESIUM AND COBALT TRANSPORT PROTEIN/MITOCHONDRIAL IMPORT INNER MEMBRANE TRANSLOCASE SUBUNIT TIM8"/>
    <property type="match status" value="1"/>
</dbReference>
<feature type="compositionally biased region" description="Polar residues" evidence="1">
    <location>
        <begin position="512"/>
        <end position="524"/>
    </location>
</feature>
<dbReference type="SUPFAM" id="SSF143865">
    <property type="entry name" value="CorA soluble domain-like"/>
    <property type="match status" value="1"/>
</dbReference>
<proteinExistence type="predicted"/>
<dbReference type="Gene3D" id="3.30.460.20">
    <property type="entry name" value="CorA soluble domain-like"/>
    <property type="match status" value="1"/>
</dbReference>
<dbReference type="PANTHER" id="PTHR21535:SF90">
    <property type="entry name" value="CORA METAL ION TRANSPORTER"/>
    <property type="match status" value="1"/>
</dbReference>
<accession>A0AAF0ED98</accession>
<keyword evidence="2" id="KW-1133">Transmembrane helix</keyword>
<feature type="region of interest" description="Disordered" evidence="1">
    <location>
        <begin position="53"/>
        <end position="221"/>
    </location>
</feature>
<feature type="region of interest" description="Disordered" evidence="1">
    <location>
        <begin position="1"/>
        <end position="25"/>
    </location>
</feature>
<feature type="compositionally biased region" description="Basic residues" evidence="1">
    <location>
        <begin position="62"/>
        <end position="76"/>
    </location>
</feature>
<protein>
    <submittedName>
        <fullName evidence="3">Uncharacterized protein</fullName>
    </submittedName>
</protein>
<organism evidence="3 4">
    <name type="scientific">Malassezia equina</name>
    <dbReference type="NCBI Taxonomy" id="1381935"/>
    <lineage>
        <taxon>Eukaryota</taxon>
        <taxon>Fungi</taxon>
        <taxon>Dikarya</taxon>
        <taxon>Basidiomycota</taxon>
        <taxon>Ustilaginomycotina</taxon>
        <taxon>Malasseziomycetes</taxon>
        <taxon>Malasseziales</taxon>
        <taxon>Malasseziaceae</taxon>
        <taxon>Malassezia</taxon>
    </lineage>
</organism>
<feature type="compositionally biased region" description="Basic and acidic residues" evidence="1">
    <location>
        <begin position="152"/>
        <end position="171"/>
    </location>
</feature>
<keyword evidence="4" id="KW-1185">Reference proteome</keyword>
<dbReference type="Gene3D" id="1.20.58.340">
    <property type="entry name" value="Magnesium transport protein CorA, transmembrane region"/>
    <property type="match status" value="1"/>
</dbReference>
<feature type="transmembrane region" description="Helical" evidence="2">
    <location>
        <begin position="819"/>
        <end position="842"/>
    </location>
</feature>
<feature type="compositionally biased region" description="Low complexity" evidence="1">
    <location>
        <begin position="121"/>
        <end position="134"/>
    </location>
</feature>
<dbReference type="EMBL" id="CP119902">
    <property type="protein sequence ID" value="WFD23089.1"/>
    <property type="molecule type" value="Genomic_DNA"/>
</dbReference>
<keyword evidence="2" id="KW-0812">Transmembrane</keyword>
<dbReference type="AlphaFoldDB" id="A0AAF0ED98"/>
<feature type="region of interest" description="Disordered" evidence="1">
    <location>
        <begin position="408"/>
        <end position="432"/>
    </location>
</feature>
<reference evidence="3" key="1">
    <citation type="submission" date="2023-03" db="EMBL/GenBank/DDBJ databases">
        <title>Mating type loci evolution in Malassezia.</title>
        <authorList>
            <person name="Coelho M.A."/>
        </authorList>
    </citation>
    <scope>NUCLEOTIDE SEQUENCE</scope>
    <source>
        <strain evidence="3">CBS 12830</strain>
    </source>
</reference>
<feature type="compositionally biased region" description="Basic residues" evidence="1">
    <location>
        <begin position="194"/>
        <end position="206"/>
    </location>
</feature>
<gene>
    <name evidence="3" type="ORF">MEQU1_001773</name>
</gene>
<keyword evidence="2" id="KW-0472">Membrane</keyword>
<dbReference type="GO" id="GO:0010961">
    <property type="term" value="P:intracellular magnesium ion homeostasis"/>
    <property type="evidence" value="ECO:0007669"/>
    <property type="project" value="TreeGrafter"/>
</dbReference>
<dbReference type="CDD" id="cd12829">
    <property type="entry name" value="Alr1p-like"/>
    <property type="match status" value="1"/>
</dbReference>
<dbReference type="Proteomes" id="UP001214415">
    <property type="component" value="Chromosome 3"/>
</dbReference>
<feature type="compositionally biased region" description="Polar residues" evidence="1">
    <location>
        <begin position="1"/>
        <end position="11"/>
    </location>
</feature>
<evidence type="ECO:0000313" key="4">
    <source>
        <dbReference type="Proteomes" id="UP001214415"/>
    </source>
</evidence>